<sequence>MEWENIFIEENDLQEINSTSDSNSSTGISDESDSSFSDDLVESDFEVDDVLFDENIDEDIELVGYKDEQKTSLSSNVGIQVKEYGSQSSSTSEKCKVPQIQVYQGNANAPEFEFEVGLCFNSACDFREAVRLYATTQGKPVKFTKNCSNKIQLTCECGWILFASFISKCERTFQVKTIKGQHTCCRVSTSKHCKSKYLAQKYEQHIRSNPEWPANSMQEILQMENKTPLSIWKMYRVKQHASKLISGTETEQYAKLWDYCEEIHRTNPDTTIKIKCKHDVSSQTCIFKKLYICWGALKKGFMSGCRPIIGLDGTHLKTTTGGVLLCAVGIDGNNNMFPIAYAFVLKENTKSWKWFVSLLIEDLCIENSHMWTLISDKQKGLINAIEELLPNAEHRFCLRHMYNNFKQKFRGLQLKDLLWRAASATRIVDFNFEMEKLKACNKNAYDWVKERHERHWAKSHFSTWSKCDMLLNNYCEAFNKVILRARDKPIITMLEIIRVIIMKRLHTQRDKIGKFNGEVCPTIQKILENNKKNAHGYILGWNGHDKFEVNGYAGDKWTVNLGSYNCSCRRWDLTGIPCVHATACIFYRREQVEDYVQHWYKKNIFMRAYEHLLNPINSQKEWPITSLNPIVPWNTTQRKPGRPSQHARRLEEDELETKKYGIKRHGLKYSCSHCGLRGHNKRNCPDASKTMKTTMPSTSKKRAKIPVSIYNNFW</sequence>
<feature type="region of interest" description="Disordered" evidence="5">
    <location>
        <begin position="10"/>
        <end position="39"/>
    </location>
</feature>
<dbReference type="Pfam" id="PF04434">
    <property type="entry name" value="SWIM"/>
    <property type="match status" value="1"/>
</dbReference>
<dbReference type="GO" id="GO:0003676">
    <property type="term" value="F:nucleic acid binding"/>
    <property type="evidence" value="ECO:0007669"/>
    <property type="project" value="InterPro"/>
</dbReference>
<dbReference type="PROSITE" id="PS50158">
    <property type="entry name" value="ZF_CCHC"/>
    <property type="match status" value="1"/>
</dbReference>
<keyword evidence="2 4" id="KW-0863">Zinc-finger</keyword>
<dbReference type="GO" id="GO:0008270">
    <property type="term" value="F:zinc ion binding"/>
    <property type="evidence" value="ECO:0007669"/>
    <property type="project" value="UniProtKB-KW"/>
</dbReference>
<feature type="domain" description="CCHC-type" evidence="6">
    <location>
        <begin position="671"/>
        <end position="686"/>
    </location>
</feature>
<dbReference type="Pfam" id="PF10551">
    <property type="entry name" value="MULE"/>
    <property type="match status" value="1"/>
</dbReference>
<dbReference type="InterPro" id="IPR006564">
    <property type="entry name" value="Znf_PMZ"/>
</dbReference>
<keyword evidence="9" id="KW-1185">Reference proteome</keyword>
<dbReference type="EMBL" id="JBBWWQ010000011">
    <property type="protein sequence ID" value="KAK8935373.1"/>
    <property type="molecule type" value="Genomic_DNA"/>
</dbReference>
<evidence type="ECO:0000313" key="8">
    <source>
        <dbReference type="EMBL" id="KAK8935373.1"/>
    </source>
</evidence>
<evidence type="ECO:0000256" key="5">
    <source>
        <dbReference type="SAM" id="MobiDB-lite"/>
    </source>
</evidence>
<keyword evidence="1" id="KW-0479">Metal-binding</keyword>
<dbReference type="AlphaFoldDB" id="A0AAP0G3C8"/>
<dbReference type="PROSITE" id="PS50966">
    <property type="entry name" value="ZF_SWIM"/>
    <property type="match status" value="1"/>
</dbReference>
<dbReference type="Proteomes" id="UP001418222">
    <property type="component" value="Unassembled WGS sequence"/>
</dbReference>
<dbReference type="SMART" id="SM00575">
    <property type="entry name" value="ZnF_PMZ"/>
    <property type="match status" value="1"/>
</dbReference>
<evidence type="ECO:0000259" key="6">
    <source>
        <dbReference type="PROSITE" id="PS50158"/>
    </source>
</evidence>
<gene>
    <name evidence="8" type="ORF">KSP39_PZI013004</name>
</gene>
<dbReference type="PANTHER" id="PTHR31973">
    <property type="entry name" value="POLYPROTEIN, PUTATIVE-RELATED"/>
    <property type="match status" value="1"/>
</dbReference>
<dbReference type="InterPro" id="IPR018289">
    <property type="entry name" value="MULE_transposase_dom"/>
</dbReference>
<evidence type="ECO:0000256" key="3">
    <source>
        <dbReference type="ARBA" id="ARBA00022833"/>
    </source>
</evidence>
<reference evidence="8 9" key="1">
    <citation type="journal article" date="2022" name="Nat. Plants">
        <title>Genomes of leafy and leafless Platanthera orchids illuminate the evolution of mycoheterotrophy.</title>
        <authorList>
            <person name="Li M.H."/>
            <person name="Liu K.W."/>
            <person name="Li Z."/>
            <person name="Lu H.C."/>
            <person name="Ye Q.L."/>
            <person name="Zhang D."/>
            <person name="Wang J.Y."/>
            <person name="Li Y.F."/>
            <person name="Zhong Z.M."/>
            <person name="Liu X."/>
            <person name="Yu X."/>
            <person name="Liu D.K."/>
            <person name="Tu X.D."/>
            <person name="Liu B."/>
            <person name="Hao Y."/>
            <person name="Liao X.Y."/>
            <person name="Jiang Y.T."/>
            <person name="Sun W.H."/>
            <person name="Chen J."/>
            <person name="Chen Y.Q."/>
            <person name="Ai Y."/>
            <person name="Zhai J.W."/>
            <person name="Wu S.S."/>
            <person name="Zhou Z."/>
            <person name="Hsiao Y.Y."/>
            <person name="Wu W.L."/>
            <person name="Chen Y.Y."/>
            <person name="Lin Y.F."/>
            <person name="Hsu J.L."/>
            <person name="Li C.Y."/>
            <person name="Wang Z.W."/>
            <person name="Zhao X."/>
            <person name="Zhong W.Y."/>
            <person name="Ma X.K."/>
            <person name="Ma L."/>
            <person name="Huang J."/>
            <person name="Chen G.Z."/>
            <person name="Huang M.Z."/>
            <person name="Huang L."/>
            <person name="Peng D.H."/>
            <person name="Luo Y.B."/>
            <person name="Zou S.Q."/>
            <person name="Chen S.P."/>
            <person name="Lan S."/>
            <person name="Tsai W.C."/>
            <person name="Van de Peer Y."/>
            <person name="Liu Z.J."/>
        </authorList>
    </citation>
    <scope>NUCLEOTIDE SEQUENCE [LARGE SCALE GENOMIC DNA]</scope>
    <source>
        <strain evidence="8">Lor287</strain>
    </source>
</reference>
<evidence type="ECO:0000259" key="7">
    <source>
        <dbReference type="PROSITE" id="PS50966"/>
    </source>
</evidence>
<organism evidence="8 9">
    <name type="scientific">Platanthera zijinensis</name>
    <dbReference type="NCBI Taxonomy" id="2320716"/>
    <lineage>
        <taxon>Eukaryota</taxon>
        <taxon>Viridiplantae</taxon>
        <taxon>Streptophyta</taxon>
        <taxon>Embryophyta</taxon>
        <taxon>Tracheophyta</taxon>
        <taxon>Spermatophyta</taxon>
        <taxon>Magnoliopsida</taxon>
        <taxon>Liliopsida</taxon>
        <taxon>Asparagales</taxon>
        <taxon>Orchidaceae</taxon>
        <taxon>Orchidoideae</taxon>
        <taxon>Orchideae</taxon>
        <taxon>Orchidinae</taxon>
        <taxon>Platanthera</taxon>
    </lineage>
</organism>
<evidence type="ECO:0008006" key="10">
    <source>
        <dbReference type="Google" id="ProtNLM"/>
    </source>
</evidence>
<accession>A0AAP0G3C8</accession>
<feature type="compositionally biased region" description="Low complexity" evidence="5">
    <location>
        <begin position="16"/>
        <end position="38"/>
    </location>
</feature>
<evidence type="ECO:0000256" key="1">
    <source>
        <dbReference type="ARBA" id="ARBA00022723"/>
    </source>
</evidence>
<name>A0AAP0G3C8_9ASPA</name>
<protein>
    <recommendedName>
        <fullName evidence="10">SWIM-type domain-containing protein</fullName>
    </recommendedName>
</protein>
<dbReference type="InterPro" id="IPR007527">
    <property type="entry name" value="Znf_SWIM"/>
</dbReference>
<feature type="domain" description="SWIM-type" evidence="7">
    <location>
        <begin position="557"/>
        <end position="589"/>
    </location>
</feature>
<evidence type="ECO:0000313" key="9">
    <source>
        <dbReference type="Proteomes" id="UP001418222"/>
    </source>
</evidence>
<keyword evidence="3" id="KW-0862">Zinc</keyword>
<dbReference type="InterPro" id="IPR001878">
    <property type="entry name" value="Znf_CCHC"/>
</dbReference>
<proteinExistence type="predicted"/>
<evidence type="ECO:0000256" key="2">
    <source>
        <dbReference type="ARBA" id="ARBA00022771"/>
    </source>
</evidence>
<dbReference type="PANTHER" id="PTHR31973:SF187">
    <property type="entry name" value="MUTATOR TRANSPOSASE MUDRA PROTEIN"/>
    <property type="match status" value="1"/>
</dbReference>
<comment type="caution">
    <text evidence="8">The sequence shown here is derived from an EMBL/GenBank/DDBJ whole genome shotgun (WGS) entry which is preliminary data.</text>
</comment>
<evidence type="ECO:0000256" key="4">
    <source>
        <dbReference type="PROSITE-ProRule" id="PRU00047"/>
    </source>
</evidence>